<dbReference type="RefSeq" id="WP_346824292.1">
    <property type="nucleotide sequence ID" value="NZ_JBDKWZ010000023.1"/>
</dbReference>
<protein>
    <submittedName>
        <fullName evidence="1">2'-5' RNA ligase family protein</fullName>
    </submittedName>
</protein>
<accession>A0AAW9SL88</accession>
<gene>
    <name evidence="1" type="ORF">AAG747_26575</name>
</gene>
<dbReference type="Proteomes" id="UP001403385">
    <property type="component" value="Unassembled WGS sequence"/>
</dbReference>
<dbReference type="SUPFAM" id="SSF55144">
    <property type="entry name" value="LigT-like"/>
    <property type="match status" value="1"/>
</dbReference>
<evidence type="ECO:0000313" key="2">
    <source>
        <dbReference type="Proteomes" id="UP001403385"/>
    </source>
</evidence>
<comment type="caution">
    <text evidence="1">The sequence shown here is derived from an EMBL/GenBank/DDBJ whole genome shotgun (WGS) entry which is preliminary data.</text>
</comment>
<dbReference type="EMBL" id="JBDKWZ010000023">
    <property type="protein sequence ID" value="MEN7551511.1"/>
    <property type="molecule type" value="Genomic_DNA"/>
</dbReference>
<organism evidence="1 2">
    <name type="scientific">Rapidithrix thailandica</name>
    <dbReference type="NCBI Taxonomy" id="413964"/>
    <lineage>
        <taxon>Bacteria</taxon>
        <taxon>Pseudomonadati</taxon>
        <taxon>Bacteroidota</taxon>
        <taxon>Cytophagia</taxon>
        <taxon>Cytophagales</taxon>
        <taxon>Flammeovirgaceae</taxon>
        <taxon>Rapidithrix</taxon>
    </lineage>
</organism>
<dbReference type="AlphaFoldDB" id="A0AAW9SL88"/>
<dbReference type="InterPro" id="IPR009097">
    <property type="entry name" value="Cyclic_Pdiesterase"/>
</dbReference>
<name>A0AAW9SL88_9BACT</name>
<proteinExistence type="predicted"/>
<keyword evidence="2" id="KW-1185">Reference proteome</keyword>
<dbReference type="GO" id="GO:0016874">
    <property type="term" value="F:ligase activity"/>
    <property type="evidence" value="ECO:0007669"/>
    <property type="project" value="UniProtKB-KW"/>
</dbReference>
<reference evidence="1 2" key="1">
    <citation type="submission" date="2024-04" db="EMBL/GenBank/DDBJ databases">
        <title>Novel genus in family Flammeovirgaceae.</title>
        <authorList>
            <person name="Nguyen T.H."/>
            <person name="Vuong T.Q."/>
            <person name="Le H."/>
            <person name="Kim S.-G."/>
        </authorList>
    </citation>
    <scope>NUCLEOTIDE SEQUENCE [LARGE SCALE GENOMIC DNA]</scope>
    <source>
        <strain evidence="1 2">JCM 23209</strain>
    </source>
</reference>
<dbReference type="Pfam" id="PF13563">
    <property type="entry name" value="2_5_RNA_ligase2"/>
    <property type="match status" value="1"/>
</dbReference>
<keyword evidence="1" id="KW-0436">Ligase</keyword>
<evidence type="ECO:0000313" key="1">
    <source>
        <dbReference type="EMBL" id="MEN7551511.1"/>
    </source>
</evidence>
<dbReference type="Gene3D" id="3.90.1140.10">
    <property type="entry name" value="Cyclic phosphodiesterase"/>
    <property type="match status" value="1"/>
</dbReference>
<sequence length="171" mass="19890">MNRKRKQLSLLIEGNQSQGIEEVRRKHNPLQYGLIQSHVTLCREDEIDKLDMVLGNLSKLKQEPFEIKLETVKRFSEGKGVLIPVNDQDGKLQNLRKFILKGIISFPRELQAHITLMHPRNSACTGQLFEEIKKVEFPATIKFSKISLIEQETGKKWNVWNVLKEFKLKPE</sequence>